<name>A0A4P6XPS2_9ASCO</name>
<dbReference type="GO" id="GO:0006665">
    <property type="term" value="P:sphingolipid metabolic process"/>
    <property type="evidence" value="ECO:0007669"/>
    <property type="project" value="UniProtKB-UniRule"/>
</dbReference>
<dbReference type="STRING" id="2163413.A0A4P6XPS2"/>
<evidence type="ECO:0000256" key="6">
    <source>
        <dbReference type="ARBA" id="ARBA00022989"/>
    </source>
</evidence>
<comment type="similarity">
    <text evidence="2 10">Belongs to the ARV1 family.</text>
</comment>
<feature type="transmembrane region" description="Helical" evidence="10">
    <location>
        <begin position="142"/>
        <end position="168"/>
    </location>
</feature>
<evidence type="ECO:0000256" key="10">
    <source>
        <dbReference type="RuleBase" id="RU368065"/>
    </source>
</evidence>
<keyword evidence="6 10" id="KW-1133">Transmembrane helix</keyword>
<keyword evidence="5 10" id="KW-0256">Endoplasmic reticulum</keyword>
<feature type="transmembrane region" description="Helical" evidence="10">
    <location>
        <begin position="189"/>
        <end position="214"/>
    </location>
</feature>
<comment type="function">
    <text evidence="10">Mediator of sterol homeostasis involved in sterol uptake, trafficking and distribution into membranes.</text>
</comment>
<evidence type="ECO:0000256" key="9">
    <source>
        <dbReference type="ARBA" id="ARBA00023136"/>
    </source>
</evidence>
<protein>
    <recommendedName>
        <fullName evidence="10">Protein ARV</fullName>
    </recommendedName>
</protein>
<feature type="transmembrane region" description="Helical" evidence="10">
    <location>
        <begin position="250"/>
        <end position="275"/>
    </location>
</feature>
<sequence>MLIQCSHATFPSSTQTDAWMICVECTNPEITCLYSEYKSKYIQLTVCPRCGKFADRYIEFDNVIIFLDLLLLRPQAYRHVAFNIVEESIFKLGTQGRFTKYRKLVRFIVLSILFEVYLKWAYEEKSETHTLLKSQVLGWLPVWQYLFFVCQQLTEKGIFFTLVLVLFIKVMGWGKVPIKNLEPRLWGPYYICVLILTLLMSLSVKCLPILMLIWPYDNAAVASVVVDVLGAFNTIEALHMNTNCSYLSTVLIISIATVMLICGKQLVTSLIVAVFSPGFPWTEYLRDENEAFMLRVRSVVASVFSALG</sequence>
<feature type="transmembrane region" description="Helical" evidence="10">
    <location>
        <begin position="104"/>
        <end position="122"/>
    </location>
</feature>
<keyword evidence="7 10" id="KW-0445">Lipid transport</keyword>
<dbReference type="PANTHER" id="PTHR14467:SF0">
    <property type="entry name" value="PROTEIN ARV1"/>
    <property type="match status" value="1"/>
</dbReference>
<keyword evidence="10" id="KW-0333">Golgi apparatus</keyword>
<dbReference type="EMBL" id="CP034457">
    <property type="protein sequence ID" value="QBM87714.1"/>
    <property type="molecule type" value="Genomic_DNA"/>
</dbReference>
<dbReference type="GO" id="GO:0032366">
    <property type="term" value="P:intracellular sterol transport"/>
    <property type="evidence" value="ECO:0007669"/>
    <property type="project" value="UniProtKB-UniRule"/>
</dbReference>
<dbReference type="GO" id="GO:0016125">
    <property type="term" value="P:sterol metabolic process"/>
    <property type="evidence" value="ECO:0007669"/>
    <property type="project" value="UniProtKB-UniRule"/>
</dbReference>
<keyword evidence="9 10" id="KW-0472">Membrane</keyword>
<evidence type="ECO:0000256" key="5">
    <source>
        <dbReference type="ARBA" id="ARBA00022824"/>
    </source>
</evidence>
<comment type="function">
    <text evidence="10">Regulates also the sphingolipid metabolism.</text>
</comment>
<dbReference type="Pfam" id="PF04161">
    <property type="entry name" value="Arv1"/>
    <property type="match status" value="1"/>
</dbReference>
<dbReference type="GO" id="GO:0032541">
    <property type="term" value="C:cortical endoplasmic reticulum"/>
    <property type="evidence" value="ECO:0007669"/>
    <property type="project" value="TreeGrafter"/>
</dbReference>
<evidence type="ECO:0000256" key="3">
    <source>
        <dbReference type="ARBA" id="ARBA00022448"/>
    </source>
</evidence>
<organism evidence="11 12">
    <name type="scientific">Metschnikowia aff. pulcherrima</name>
    <dbReference type="NCBI Taxonomy" id="2163413"/>
    <lineage>
        <taxon>Eukaryota</taxon>
        <taxon>Fungi</taxon>
        <taxon>Dikarya</taxon>
        <taxon>Ascomycota</taxon>
        <taxon>Saccharomycotina</taxon>
        <taxon>Pichiomycetes</taxon>
        <taxon>Metschnikowiaceae</taxon>
        <taxon>Metschnikowia</taxon>
    </lineage>
</organism>
<reference evidence="12" key="1">
    <citation type="submission" date="2019-03" db="EMBL/GenBank/DDBJ databases">
        <title>Snf2 controls pulcherriminic acid biosynthesis and connects pigmentation and antifungal activity of the yeast Metschnikowia pulcherrima.</title>
        <authorList>
            <person name="Gore-Lloyd D."/>
            <person name="Sumann I."/>
            <person name="Brachmann A.O."/>
            <person name="Schneeberger K."/>
            <person name="Ortiz-Merino R.A."/>
            <person name="Moreno-Beltran M."/>
            <person name="Schlaefli M."/>
            <person name="Kirner P."/>
            <person name="Santos Kron A."/>
            <person name="Wolfe K.H."/>
            <person name="Piel J."/>
            <person name="Ahrens C.H."/>
            <person name="Henk D."/>
            <person name="Freimoser F.M."/>
        </authorList>
    </citation>
    <scope>NUCLEOTIDE SEQUENCE [LARGE SCALE GENOMIC DNA]</scope>
    <source>
        <strain evidence="12">APC 1.2</strain>
    </source>
</reference>
<keyword evidence="12" id="KW-1185">Reference proteome</keyword>
<dbReference type="PANTHER" id="PTHR14467">
    <property type="entry name" value="ARV1"/>
    <property type="match status" value="1"/>
</dbReference>
<evidence type="ECO:0000256" key="4">
    <source>
        <dbReference type="ARBA" id="ARBA00022692"/>
    </source>
</evidence>
<proteinExistence type="inferred from homology"/>
<dbReference type="AlphaFoldDB" id="A0A4P6XPS2"/>
<dbReference type="Proteomes" id="UP000292447">
    <property type="component" value="Chromosome II"/>
</dbReference>
<dbReference type="GO" id="GO:0097036">
    <property type="term" value="P:regulation of plasma membrane sterol distribution"/>
    <property type="evidence" value="ECO:0007669"/>
    <property type="project" value="UniProtKB-UniRule"/>
</dbReference>
<gene>
    <name evidence="11" type="primary">MPUL0B09230</name>
    <name evidence="11" type="ORF">METSCH_B09230</name>
</gene>
<dbReference type="GO" id="GO:0005789">
    <property type="term" value="C:endoplasmic reticulum membrane"/>
    <property type="evidence" value="ECO:0007669"/>
    <property type="project" value="UniProtKB-SubCell"/>
</dbReference>
<evidence type="ECO:0000313" key="12">
    <source>
        <dbReference type="Proteomes" id="UP000292447"/>
    </source>
</evidence>
<dbReference type="GO" id="GO:0000139">
    <property type="term" value="C:Golgi membrane"/>
    <property type="evidence" value="ECO:0007669"/>
    <property type="project" value="UniProtKB-SubCell"/>
</dbReference>
<accession>A0A4P6XPS2</accession>
<comment type="subcellular location">
    <subcellularLocation>
        <location evidence="1 10">Endoplasmic reticulum membrane</location>
        <topology evidence="1 10">Multi-pass membrane protein</topology>
    </subcellularLocation>
    <subcellularLocation>
        <location evidence="10">Golgi apparatus membrane</location>
        <topology evidence="10">Multi-pass membrane protein</topology>
    </subcellularLocation>
</comment>
<keyword evidence="3 10" id="KW-0813">Transport</keyword>
<evidence type="ECO:0000313" key="11">
    <source>
        <dbReference type="EMBL" id="QBM87714.1"/>
    </source>
</evidence>
<evidence type="ECO:0000256" key="2">
    <source>
        <dbReference type="ARBA" id="ARBA00009187"/>
    </source>
</evidence>
<evidence type="ECO:0000256" key="7">
    <source>
        <dbReference type="ARBA" id="ARBA00023055"/>
    </source>
</evidence>
<dbReference type="InterPro" id="IPR007290">
    <property type="entry name" value="Arv1"/>
</dbReference>
<evidence type="ECO:0000256" key="1">
    <source>
        <dbReference type="ARBA" id="ARBA00004477"/>
    </source>
</evidence>
<keyword evidence="10" id="KW-0746">Sphingolipid metabolism</keyword>
<keyword evidence="8 10" id="KW-0443">Lipid metabolism</keyword>
<evidence type="ECO:0000256" key="8">
    <source>
        <dbReference type="ARBA" id="ARBA00023098"/>
    </source>
</evidence>
<keyword evidence="4 10" id="KW-0812">Transmembrane</keyword>
<feature type="transmembrane region" description="Helical" evidence="10">
    <location>
        <begin position="220"/>
        <end position="238"/>
    </location>
</feature>